<dbReference type="PANTHER" id="PTHR21015">
    <property type="entry name" value="UDP-N-ACETYLGLUCOSAMINE--N-ACETYLMURAMYL-(PENTAPEPTIDE) PYROPHOSPHORYL-UNDECAPRENOL N-ACETYLGLUCOSAMINE TRANSFERASE 1"/>
    <property type="match status" value="1"/>
</dbReference>
<feature type="domain" description="Glycosyl transferase family 28 C-terminal" evidence="2">
    <location>
        <begin position="261"/>
        <end position="321"/>
    </location>
</feature>
<evidence type="ECO:0000313" key="3">
    <source>
        <dbReference type="EMBL" id="RIX34287.1"/>
    </source>
</evidence>
<dbReference type="Proteomes" id="UP000285278">
    <property type="component" value="Unassembled WGS sequence"/>
</dbReference>
<organism evidence="3 4">
    <name type="scientific">Corynebacterium falsenii</name>
    <dbReference type="NCBI Taxonomy" id="108486"/>
    <lineage>
        <taxon>Bacteria</taxon>
        <taxon>Bacillati</taxon>
        <taxon>Actinomycetota</taxon>
        <taxon>Actinomycetes</taxon>
        <taxon>Mycobacteriales</taxon>
        <taxon>Corynebacteriaceae</taxon>
        <taxon>Corynebacterium</taxon>
    </lineage>
</organism>
<dbReference type="OrthoDB" id="9809594at2"/>
<keyword evidence="1" id="KW-0808">Transferase</keyword>
<protein>
    <recommendedName>
        <fullName evidence="2">Glycosyl transferase family 28 C-terminal domain-containing protein</fullName>
    </recommendedName>
</protein>
<reference evidence="3 4" key="1">
    <citation type="submission" date="2018-09" db="EMBL/GenBank/DDBJ databases">
        <title>Optimization and identification of Corynebacterium falsenii FN1-14 from fish paste.</title>
        <authorList>
            <person name="Daroonpunt R."/>
            <person name="Tanasupawat S."/>
        </authorList>
    </citation>
    <scope>NUCLEOTIDE SEQUENCE [LARGE SCALE GENOMIC DNA]</scope>
    <source>
        <strain evidence="3 4">FN1-14</strain>
    </source>
</reference>
<dbReference type="STRING" id="1451189.CFAL_01995"/>
<evidence type="ECO:0000256" key="1">
    <source>
        <dbReference type="ARBA" id="ARBA00022679"/>
    </source>
</evidence>
<dbReference type="Pfam" id="PF04101">
    <property type="entry name" value="Glyco_tran_28_C"/>
    <property type="match status" value="1"/>
</dbReference>
<dbReference type="SUPFAM" id="SSF53756">
    <property type="entry name" value="UDP-Glycosyltransferase/glycogen phosphorylase"/>
    <property type="match status" value="1"/>
</dbReference>
<dbReference type="Gene3D" id="3.40.50.2000">
    <property type="entry name" value="Glycogen Phosphorylase B"/>
    <property type="match status" value="1"/>
</dbReference>
<proteinExistence type="predicted"/>
<dbReference type="EMBL" id="QXJK01000008">
    <property type="protein sequence ID" value="RIX34287.1"/>
    <property type="molecule type" value="Genomic_DNA"/>
</dbReference>
<evidence type="ECO:0000259" key="2">
    <source>
        <dbReference type="Pfam" id="PF04101"/>
    </source>
</evidence>
<dbReference type="RefSeq" id="WP_119664983.1">
    <property type="nucleotide sequence ID" value="NZ_QXJK01000008.1"/>
</dbReference>
<keyword evidence="4" id="KW-1185">Reference proteome</keyword>
<dbReference type="AlphaFoldDB" id="A0A418Q6A2"/>
<comment type="caution">
    <text evidence="3">The sequence shown here is derived from an EMBL/GenBank/DDBJ whole genome shotgun (WGS) entry which is preliminary data.</text>
</comment>
<dbReference type="GO" id="GO:0016758">
    <property type="term" value="F:hexosyltransferase activity"/>
    <property type="evidence" value="ECO:0007669"/>
    <property type="project" value="InterPro"/>
</dbReference>
<name>A0A418Q6A2_9CORY</name>
<accession>A0A418Q6A2</accession>
<sequence length="379" mass="39600">MIGVRGATTGLRVGMYAHHHGSGHLHRCRSIAAELMATHGASVTVFSSRAGADVELPMDTMEAQETGTVELDAAELDAAELGTTAVSYLDATAHGTLHWAPLGVPGLSDRMARIAEWVVQTRPDVFYVDVSVEVAVLVRLLGVPVVHIAMPGTRSDAPHQLAYAQASALIAAWPAAVPTPDHLRAHADRLHPVGGISRFDATTLPHPTSPRVRESAQPGASTVVVLQGKGGTSWTEDYWRDVERACPGWHVEVLGGRHTVDNPVPVIAAADVVVSAAGQNSVADIGLTTTPAVLVPQERPFGEQAATARAVSELGAAVVVERLPEPAAWADLLADASRRRDSGAASIGDVWNVRGAAARAATVIARCGEHRASDSGGSQ</sequence>
<dbReference type="PANTHER" id="PTHR21015:SF22">
    <property type="entry name" value="GLYCOSYLTRANSFERASE"/>
    <property type="match status" value="1"/>
</dbReference>
<gene>
    <name evidence="3" type="ORF">D3M95_08185</name>
</gene>
<dbReference type="InterPro" id="IPR007235">
    <property type="entry name" value="Glyco_trans_28_C"/>
</dbReference>
<evidence type="ECO:0000313" key="4">
    <source>
        <dbReference type="Proteomes" id="UP000285278"/>
    </source>
</evidence>